<comment type="caution">
    <text evidence="2">The sequence shown here is derived from an EMBL/GenBank/DDBJ whole genome shotgun (WGS) entry which is preliminary data.</text>
</comment>
<keyword evidence="3" id="KW-1185">Reference proteome</keyword>
<evidence type="ECO:0000313" key="3">
    <source>
        <dbReference type="Proteomes" id="UP001367508"/>
    </source>
</evidence>
<reference evidence="2 3" key="1">
    <citation type="submission" date="2024-01" db="EMBL/GenBank/DDBJ databases">
        <title>The genomes of 5 underutilized Papilionoideae crops provide insights into root nodulation and disease resistanc.</title>
        <authorList>
            <person name="Jiang F."/>
        </authorList>
    </citation>
    <scope>NUCLEOTIDE SEQUENCE [LARGE SCALE GENOMIC DNA]</scope>
    <source>
        <strain evidence="2">LVBAO_FW01</strain>
        <tissue evidence="2">Leaves</tissue>
    </source>
</reference>
<keyword evidence="1" id="KW-0812">Transmembrane</keyword>
<organism evidence="2 3">
    <name type="scientific">Canavalia gladiata</name>
    <name type="common">Sword bean</name>
    <name type="synonym">Dolichos gladiatus</name>
    <dbReference type="NCBI Taxonomy" id="3824"/>
    <lineage>
        <taxon>Eukaryota</taxon>
        <taxon>Viridiplantae</taxon>
        <taxon>Streptophyta</taxon>
        <taxon>Embryophyta</taxon>
        <taxon>Tracheophyta</taxon>
        <taxon>Spermatophyta</taxon>
        <taxon>Magnoliopsida</taxon>
        <taxon>eudicotyledons</taxon>
        <taxon>Gunneridae</taxon>
        <taxon>Pentapetalae</taxon>
        <taxon>rosids</taxon>
        <taxon>fabids</taxon>
        <taxon>Fabales</taxon>
        <taxon>Fabaceae</taxon>
        <taxon>Papilionoideae</taxon>
        <taxon>50 kb inversion clade</taxon>
        <taxon>NPAAA clade</taxon>
        <taxon>indigoferoid/millettioid clade</taxon>
        <taxon>Phaseoleae</taxon>
        <taxon>Canavalia</taxon>
    </lineage>
</organism>
<evidence type="ECO:0000313" key="2">
    <source>
        <dbReference type="EMBL" id="KAK7312260.1"/>
    </source>
</evidence>
<keyword evidence="1" id="KW-1133">Transmembrane helix</keyword>
<dbReference type="EMBL" id="JAYMYQ010000009">
    <property type="protein sequence ID" value="KAK7312260.1"/>
    <property type="molecule type" value="Genomic_DNA"/>
</dbReference>
<name>A0AAN9PU35_CANGL</name>
<keyword evidence="1" id="KW-0472">Membrane</keyword>
<feature type="transmembrane region" description="Helical" evidence="1">
    <location>
        <begin position="36"/>
        <end position="53"/>
    </location>
</feature>
<protein>
    <submittedName>
        <fullName evidence="2">Uncharacterized protein</fullName>
    </submittedName>
</protein>
<gene>
    <name evidence="2" type="ORF">VNO77_36010</name>
</gene>
<dbReference type="Proteomes" id="UP001367508">
    <property type="component" value="Unassembled WGS sequence"/>
</dbReference>
<accession>A0AAN9PU35</accession>
<dbReference type="AlphaFoldDB" id="A0AAN9PU35"/>
<proteinExistence type="predicted"/>
<sequence>MDPRAGHHPHEPYWAVLVQLQPKGQDPSESHGMHALLAYMVLYEVAFLCPITVKGRAKRYLNLKVKFRFSKAVAPWTLYNGLEYVSL</sequence>
<evidence type="ECO:0000256" key="1">
    <source>
        <dbReference type="SAM" id="Phobius"/>
    </source>
</evidence>